<dbReference type="InterPro" id="IPR039422">
    <property type="entry name" value="MarR/SlyA-like"/>
</dbReference>
<proteinExistence type="predicted"/>
<evidence type="ECO:0000313" key="1">
    <source>
        <dbReference type="EMBL" id="ALI54790.1"/>
    </source>
</evidence>
<sequence>MDKRDTHANADPRIHRGIPELLDSKGFSHDAIGALLDFDLALFQWRRIGEQGEFKGKVLEGVDEKLDPALLQGLLSVAQIHAGLGRMEPQPPTIGLVADVMAVDPSRASRIVAGLVERGFVVRDVAQEDARKSILTLTPKALEFLRQFSASKWHLMSQLFQEWDADDIEMFARLVRRYVDGLNAVLQSDAP</sequence>
<dbReference type="GO" id="GO:0006950">
    <property type="term" value="P:response to stress"/>
    <property type="evidence" value="ECO:0007669"/>
    <property type="project" value="TreeGrafter"/>
</dbReference>
<reference evidence="2" key="1">
    <citation type="submission" date="2015-05" db="EMBL/GenBank/DDBJ databases">
        <authorList>
            <person name="Oh H.-M."/>
            <person name="Yang J.-A."/>
            <person name="Cho J.-C."/>
            <person name="Kang I."/>
        </authorList>
    </citation>
    <scope>NUCLEOTIDE SEQUENCE [LARGE SCALE GENOMIC DNA]</scope>
    <source>
        <strain evidence="2">IMCC 12053</strain>
    </source>
</reference>
<dbReference type="Gene3D" id="1.10.10.10">
    <property type="entry name" value="Winged helix-like DNA-binding domain superfamily/Winged helix DNA-binding domain"/>
    <property type="match status" value="1"/>
</dbReference>
<dbReference type="STRING" id="1397108.IMCC12053_842"/>
<evidence type="ECO:0000313" key="2">
    <source>
        <dbReference type="Proteomes" id="UP000064920"/>
    </source>
</evidence>
<dbReference type="OrthoDB" id="7774677at2"/>
<accession>A0A0N9ZG89</accession>
<dbReference type="RefSeq" id="WP_062215995.1">
    <property type="nucleotide sequence ID" value="NZ_CP012023.1"/>
</dbReference>
<dbReference type="Proteomes" id="UP000064920">
    <property type="component" value="Chromosome"/>
</dbReference>
<dbReference type="InterPro" id="IPR000835">
    <property type="entry name" value="HTH_MarR-typ"/>
</dbReference>
<dbReference type="EMBL" id="CP012023">
    <property type="protein sequence ID" value="ALI54790.1"/>
    <property type="molecule type" value="Genomic_DNA"/>
</dbReference>
<dbReference type="PRINTS" id="PR00598">
    <property type="entry name" value="HTHMARR"/>
</dbReference>
<dbReference type="KEGG" id="cmar:IMCC12053_842"/>
<dbReference type="PATRIC" id="fig|1397108.4.peg.870"/>
<keyword evidence="2" id="KW-1185">Reference proteome</keyword>
<dbReference type="InterPro" id="IPR036390">
    <property type="entry name" value="WH_DNA-bd_sf"/>
</dbReference>
<name>A0A0N9ZG89_9RHOB</name>
<dbReference type="SUPFAM" id="SSF46785">
    <property type="entry name" value="Winged helix' DNA-binding domain"/>
    <property type="match status" value="1"/>
</dbReference>
<organism evidence="1 2">
    <name type="scientific">Celeribacter marinus</name>
    <dbReference type="NCBI Taxonomy" id="1397108"/>
    <lineage>
        <taxon>Bacteria</taxon>
        <taxon>Pseudomonadati</taxon>
        <taxon>Pseudomonadota</taxon>
        <taxon>Alphaproteobacteria</taxon>
        <taxon>Rhodobacterales</taxon>
        <taxon>Roseobacteraceae</taxon>
        <taxon>Celeribacter</taxon>
    </lineage>
</organism>
<dbReference type="InterPro" id="IPR036388">
    <property type="entry name" value="WH-like_DNA-bd_sf"/>
</dbReference>
<dbReference type="SMART" id="SM00347">
    <property type="entry name" value="HTH_MARR"/>
    <property type="match status" value="1"/>
</dbReference>
<dbReference type="GO" id="GO:0003700">
    <property type="term" value="F:DNA-binding transcription factor activity"/>
    <property type="evidence" value="ECO:0007669"/>
    <property type="project" value="InterPro"/>
</dbReference>
<dbReference type="AlphaFoldDB" id="A0A0N9ZG89"/>
<protein>
    <submittedName>
        <fullName evidence="1">Transcriptional regulator, MarR family</fullName>
    </submittedName>
</protein>
<dbReference type="PANTHER" id="PTHR33164">
    <property type="entry name" value="TRANSCRIPTIONAL REGULATOR, MARR FAMILY"/>
    <property type="match status" value="1"/>
</dbReference>
<gene>
    <name evidence="1" type="ORF">IMCC12053_842</name>
</gene>
<dbReference type="PANTHER" id="PTHR33164:SF57">
    <property type="entry name" value="MARR-FAMILY TRANSCRIPTIONAL REGULATOR"/>
    <property type="match status" value="1"/>
</dbReference>